<proteinExistence type="predicted"/>
<dbReference type="PANTHER" id="PTHR40056:SF1">
    <property type="entry name" value="DUF1836 DOMAIN-CONTAINING PROTEIN"/>
    <property type="match status" value="1"/>
</dbReference>
<dbReference type="InterPro" id="IPR014975">
    <property type="entry name" value="DUF1836"/>
</dbReference>
<dbReference type="STRING" id="930152.SAMN05216565_102469"/>
<dbReference type="Proteomes" id="UP000199159">
    <property type="component" value="Unassembled WGS sequence"/>
</dbReference>
<accession>A0A1H0S1C1</accession>
<evidence type="ECO:0000313" key="1">
    <source>
        <dbReference type="EMBL" id="SDP35038.1"/>
    </source>
</evidence>
<evidence type="ECO:0000313" key="2">
    <source>
        <dbReference type="Proteomes" id="UP000199159"/>
    </source>
</evidence>
<dbReference type="AlphaFoldDB" id="A0A1H0S1C1"/>
<reference evidence="1" key="1">
    <citation type="submission" date="2016-10" db="EMBL/GenBank/DDBJ databases">
        <authorList>
            <person name="de Groot N.N."/>
        </authorList>
    </citation>
    <scope>NUCLEOTIDE SEQUENCE [LARGE SCALE GENOMIC DNA]</scope>
    <source>
        <strain evidence="1">IBRC-M10078</strain>
    </source>
</reference>
<keyword evidence="2" id="KW-1185">Reference proteome</keyword>
<evidence type="ECO:0008006" key="3">
    <source>
        <dbReference type="Google" id="ProtNLM"/>
    </source>
</evidence>
<dbReference type="EMBL" id="FNJU01000002">
    <property type="protein sequence ID" value="SDP35038.1"/>
    <property type="molecule type" value="Genomic_DNA"/>
</dbReference>
<dbReference type="RefSeq" id="WP_204381068.1">
    <property type="nucleotide sequence ID" value="NZ_FNJU01000002.1"/>
</dbReference>
<name>A0A1H0S1C1_9BACI</name>
<dbReference type="PANTHER" id="PTHR40056">
    <property type="entry name" value="HYPOTHETICAL CYTOSOLIC PROTEIN"/>
    <property type="match status" value="1"/>
</dbReference>
<sequence length="228" mass="26043">MDRFKMTRSTLATLLISLREQYEKTPLEIIEDALDSNDPLQQINLSPLLIKISKLKPETAGLSINEIANLGNLLEYAMVTSTAIQNWVKRDIKELIGAPMHGKKYSIDQAAILFIVEDLKVVLDFESIRKALTMVFNNPADRSDDIIDPVYFYKGYADIFCHLYKQDLNDQLEKRIEAKVQQFILSLNIDPIHHEKVKKLLSISVLSIFSSCFHSKAKSLMQKTILES</sequence>
<protein>
    <recommendedName>
        <fullName evidence="3">DUF1836 domain-containing protein</fullName>
    </recommendedName>
</protein>
<dbReference type="Pfam" id="PF08876">
    <property type="entry name" value="DUF1836"/>
    <property type="match status" value="1"/>
</dbReference>
<organism evidence="1 2">
    <name type="scientific">Litchfieldia salsa</name>
    <dbReference type="NCBI Taxonomy" id="930152"/>
    <lineage>
        <taxon>Bacteria</taxon>
        <taxon>Bacillati</taxon>
        <taxon>Bacillota</taxon>
        <taxon>Bacilli</taxon>
        <taxon>Bacillales</taxon>
        <taxon>Bacillaceae</taxon>
        <taxon>Litchfieldia</taxon>
    </lineage>
</organism>
<gene>
    <name evidence="1" type="ORF">SAMN05216565_102469</name>
</gene>